<sequence>MMVPYAIQVTTTVGPEPPEHVPEPPAPILGGHRVAGRADRGLDALLQQPDEKGLFPPVLRRPASGIVAPRDPVGNVGAGLRRRFQLGQPARIARFCDRLRLGIPMASPNSPTTVFRTEETVPKPCYLDNKNV</sequence>
<feature type="region of interest" description="Disordered" evidence="1">
    <location>
        <begin position="13"/>
        <end position="32"/>
    </location>
</feature>
<reference evidence="2 3" key="1">
    <citation type="submission" date="2023-01" db="EMBL/GenBank/DDBJ databases">
        <title>Analysis of 21 Apiospora genomes using comparative genomics revels a genus with tremendous synthesis potential of carbohydrate active enzymes and secondary metabolites.</title>
        <authorList>
            <person name="Sorensen T."/>
        </authorList>
    </citation>
    <scope>NUCLEOTIDE SEQUENCE [LARGE SCALE GENOMIC DNA]</scope>
    <source>
        <strain evidence="2 3">CBS 135458</strain>
    </source>
</reference>
<keyword evidence="3" id="KW-1185">Reference proteome</keyword>
<dbReference type="EMBL" id="JAQQWL010000010">
    <property type="protein sequence ID" value="KAK8054507.1"/>
    <property type="molecule type" value="Genomic_DNA"/>
</dbReference>
<protein>
    <submittedName>
        <fullName evidence="2">Uncharacterized protein</fullName>
    </submittedName>
</protein>
<proteinExistence type="predicted"/>
<evidence type="ECO:0000313" key="2">
    <source>
        <dbReference type="EMBL" id="KAK8054507.1"/>
    </source>
</evidence>
<evidence type="ECO:0000256" key="1">
    <source>
        <dbReference type="SAM" id="MobiDB-lite"/>
    </source>
</evidence>
<organism evidence="2 3">
    <name type="scientific">Apiospora phragmitis</name>
    <dbReference type="NCBI Taxonomy" id="2905665"/>
    <lineage>
        <taxon>Eukaryota</taxon>
        <taxon>Fungi</taxon>
        <taxon>Dikarya</taxon>
        <taxon>Ascomycota</taxon>
        <taxon>Pezizomycotina</taxon>
        <taxon>Sordariomycetes</taxon>
        <taxon>Xylariomycetidae</taxon>
        <taxon>Amphisphaeriales</taxon>
        <taxon>Apiosporaceae</taxon>
        <taxon>Apiospora</taxon>
    </lineage>
</organism>
<gene>
    <name evidence="2" type="ORF">PG994_009574</name>
</gene>
<comment type="caution">
    <text evidence="2">The sequence shown here is derived from an EMBL/GenBank/DDBJ whole genome shotgun (WGS) entry which is preliminary data.</text>
</comment>
<accession>A0ABR1U6H6</accession>
<dbReference type="Proteomes" id="UP001480595">
    <property type="component" value="Unassembled WGS sequence"/>
</dbReference>
<name>A0ABR1U6H6_9PEZI</name>
<evidence type="ECO:0000313" key="3">
    <source>
        <dbReference type="Proteomes" id="UP001480595"/>
    </source>
</evidence>
<dbReference type="GeneID" id="92094046"/>
<dbReference type="RefSeq" id="XP_066713153.1">
    <property type="nucleotide sequence ID" value="XM_066860983.1"/>
</dbReference>